<accession>A0A1H3EXJ9</accession>
<dbReference type="AlphaFoldDB" id="A0A1H3EXJ9"/>
<dbReference type="Proteomes" id="UP000199595">
    <property type="component" value="Unassembled WGS sequence"/>
</dbReference>
<reference evidence="2 3" key="1">
    <citation type="submission" date="2016-10" db="EMBL/GenBank/DDBJ databases">
        <authorList>
            <person name="de Groot N.N."/>
        </authorList>
    </citation>
    <scope>NUCLEOTIDE SEQUENCE [LARGE SCALE GENOMIC DNA]</scope>
    <source>
        <strain evidence="2 3">DSM 24956</strain>
    </source>
</reference>
<evidence type="ECO:0000259" key="1">
    <source>
        <dbReference type="Pfam" id="PF11127"/>
    </source>
</evidence>
<evidence type="ECO:0000313" key="2">
    <source>
        <dbReference type="EMBL" id="SDX82699.1"/>
    </source>
</evidence>
<name>A0A1H3EXJ9_9FLAO</name>
<protein>
    <recommendedName>
        <fullName evidence="1">Inner membrane protein YgaP-like transmembrane domain-containing protein</fullName>
    </recommendedName>
</protein>
<keyword evidence="3" id="KW-1185">Reference proteome</keyword>
<gene>
    <name evidence="2" type="ORF">SAMN05444411_11036</name>
</gene>
<dbReference type="Gene3D" id="6.10.140.1340">
    <property type="match status" value="1"/>
</dbReference>
<dbReference type="Pfam" id="PF11127">
    <property type="entry name" value="YgaP-like_TM"/>
    <property type="match status" value="1"/>
</dbReference>
<sequence length="61" mass="6969">MKSRLMNIIPGAFILISLLLALKVNMNWLWFTAFVGANLFQRGFTKWCLLEIILGKLGVKD</sequence>
<organism evidence="2 3">
    <name type="scientific">Lutibacter oricola</name>
    <dbReference type="NCBI Taxonomy" id="762486"/>
    <lineage>
        <taxon>Bacteria</taxon>
        <taxon>Pseudomonadati</taxon>
        <taxon>Bacteroidota</taxon>
        <taxon>Flavobacteriia</taxon>
        <taxon>Flavobacteriales</taxon>
        <taxon>Flavobacteriaceae</taxon>
        <taxon>Lutibacter</taxon>
    </lineage>
</organism>
<dbReference type="RefSeq" id="WP_090125159.1">
    <property type="nucleotide sequence ID" value="NZ_FNNJ01000010.1"/>
</dbReference>
<evidence type="ECO:0000313" key="3">
    <source>
        <dbReference type="Proteomes" id="UP000199595"/>
    </source>
</evidence>
<dbReference type="STRING" id="762486.SAMN05444411_11036"/>
<proteinExistence type="predicted"/>
<feature type="domain" description="Inner membrane protein YgaP-like transmembrane" evidence="1">
    <location>
        <begin position="4"/>
        <end position="56"/>
    </location>
</feature>
<dbReference type="EMBL" id="FNNJ01000010">
    <property type="protein sequence ID" value="SDX82699.1"/>
    <property type="molecule type" value="Genomic_DNA"/>
</dbReference>
<dbReference type="OrthoDB" id="9799383at2"/>
<dbReference type="InterPro" id="IPR021309">
    <property type="entry name" value="YgaP-like_TM"/>
</dbReference>